<protein>
    <recommendedName>
        <fullName evidence="1">F-box domain-containing protein</fullName>
    </recommendedName>
</protein>
<sequence length="313" mass="35400">MPTLPYDVLEHILTREWLSRSTVCSLCLVSHEFYALAGQQLYHTVHFSSRELQKSQLFFQAITADWILARNVVSLHIDTDLARISQQPHMRLLIDALPGLQMLRHLYCKSVAQCIVYDARIISYIAALPRLESIHIWSLYSPAADERLLDRLPAMKIIRIDSTSRSNFYLGGSRSLERLLSRSKDTLVKLDLSGTDLSVLDTFFDDTQYSWPKVEDLTASIMTTRTPARAFPNVRRLSLPGYRGISGNALVDPTVFPHLHQLGVSDGAWDNVSGKRDVRHLLVELAGRSFLLYLTLFNGGEVSICTGRVFLPL</sequence>
<dbReference type="InParanoid" id="A0A166B5B3"/>
<dbReference type="CDD" id="cd09917">
    <property type="entry name" value="F-box_SF"/>
    <property type="match status" value="1"/>
</dbReference>
<accession>A0A166B5B3</accession>
<organism evidence="2 3">
    <name type="scientific">Exidia glandulosa HHB12029</name>
    <dbReference type="NCBI Taxonomy" id="1314781"/>
    <lineage>
        <taxon>Eukaryota</taxon>
        <taxon>Fungi</taxon>
        <taxon>Dikarya</taxon>
        <taxon>Basidiomycota</taxon>
        <taxon>Agaricomycotina</taxon>
        <taxon>Agaricomycetes</taxon>
        <taxon>Auriculariales</taxon>
        <taxon>Exidiaceae</taxon>
        <taxon>Exidia</taxon>
    </lineage>
</organism>
<dbReference type="AlphaFoldDB" id="A0A166B5B3"/>
<evidence type="ECO:0000313" key="2">
    <source>
        <dbReference type="EMBL" id="KZV97999.1"/>
    </source>
</evidence>
<name>A0A166B5B3_EXIGL</name>
<reference evidence="2 3" key="1">
    <citation type="journal article" date="2016" name="Mol. Biol. Evol.">
        <title>Comparative Genomics of Early-Diverging Mushroom-Forming Fungi Provides Insights into the Origins of Lignocellulose Decay Capabilities.</title>
        <authorList>
            <person name="Nagy L.G."/>
            <person name="Riley R."/>
            <person name="Tritt A."/>
            <person name="Adam C."/>
            <person name="Daum C."/>
            <person name="Floudas D."/>
            <person name="Sun H."/>
            <person name="Yadav J.S."/>
            <person name="Pangilinan J."/>
            <person name="Larsson K.H."/>
            <person name="Matsuura K."/>
            <person name="Barry K."/>
            <person name="Labutti K."/>
            <person name="Kuo R."/>
            <person name="Ohm R.A."/>
            <person name="Bhattacharya S.S."/>
            <person name="Shirouzu T."/>
            <person name="Yoshinaga Y."/>
            <person name="Martin F.M."/>
            <person name="Grigoriev I.V."/>
            <person name="Hibbett D.S."/>
        </authorList>
    </citation>
    <scope>NUCLEOTIDE SEQUENCE [LARGE SCALE GENOMIC DNA]</scope>
    <source>
        <strain evidence="2 3">HHB12029</strain>
    </source>
</reference>
<proteinExistence type="predicted"/>
<dbReference type="Gene3D" id="3.80.10.10">
    <property type="entry name" value="Ribonuclease Inhibitor"/>
    <property type="match status" value="1"/>
</dbReference>
<dbReference type="InterPro" id="IPR036047">
    <property type="entry name" value="F-box-like_dom_sf"/>
</dbReference>
<keyword evidence="3" id="KW-1185">Reference proteome</keyword>
<gene>
    <name evidence="2" type="ORF">EXIGLDRAFT_763869</name>
</gene>
<dbReference type="SUPFAM" id="SSF52047">
    <property type="entry name" value="RNI-like"/>
    <property type="match status" value="1"/>
</dbReference>
<evidence type="ECO:0000259" key="1">
    <source>
        <dbReference type="Pfam" id="PF12937"/>
    </source>
</evidence>
<feature type="domain" description="F-box" evidence="1">
    <location>
        <begin position="2"/>
        <end position="47"/>
    </location>
</feature>
<dbReference type="Pfam" id="PF12937">
    <property type="entry name" value="F-box-like"/>
    <property type="match status" value="1"/>
</dbReference>
<dbReference type="InterPro" id="IPR001810">
    <property type="entry name" value="F-box_dom"/>
</dbReference>
<dbReference type="EMBL" id="KV425923">
    <property type="protein sequence ID" value="KZV97999.1"/>
    <property type="molecule type" value="Genomic_DNA"/>
</dbReference>
<evidence type="ECO:0000313" key="3">
    <source>
        <dbReference type="Proteomes" id="UP000077266"/>
    </source>
</evidence>
<dbReference type="Proteomes" id="UP000077266">
    <property type="component" value="Unassembled WGS sequence"/>
</dbReference>
<dbReference type="InterPro" id="IPR032675">
    <property type="entry name" value="LRR_dom_sf"/>
</dbReference>
<dbReference type="SUPFAM" id="SSF81383">
    <property type="entry name" value="F-box domain"/>
    <property type="match status" value="1"/>
</dbReference>